<evidence type="ECO:0000256" key="12">
    <source>
        <dbReference type="ARBA" id="ARBA00047174"/>
    </source>
</evidence>
<evidence type="ECO:0000256" key="13">
    <source>
        <dbReference type="SAM" id="MobiDB-lite"/>
    </source>
</evidence>
<dbReference type="PANTHER" id="PTHR33353:SF17">
    <property type="entry name" value="ENDO-BETA-1,4-GLUCANASE D"/>
    <property type="match status" value="1"/>
</dbReference>
<dbReference type="PANTHER" id="PTHR33353">
    <property type="entry name" value="PUTATIVE (AFU_ORTHOLOGUE AFUA_1G12560)-RELATED"/>
    <property type="match status" value="1"/>
</dbReference>
<dbReference type="EC" id="1.14.99.56" evidence="12"/>
<feature type="compositionally biased region" description="Low complexity" evidence="13">
    <location>
        <begin position="254"/>
        <end position="263"/>
    </location>
</feature>
<feature type="region of interest" description="Disordered" evidence="13">
    <location>
        <begin position="279"/>
        <end position="322"/>
    </location>
</feature>
<evidence type="ECO:0000256" key="1">
    <source>
        <dbReference type="ARBA" id="ARBA00001973"/>
    </source>
</evidence>
<protein>
    <recommendedName>
        <fullName evidence="12">lytic cellulose monooxygenase (C4-dehydrogenating)</fullName>
        <ecNumber evidence="12">1.14.99.56</ecNumber>
    </recommendedName>
</protein>
<feature type="domain" description="Auxiliary Activity family 9 catalytic" evidence="14">
    <location>
        <begin position="20"/>
        <end position="233"/>
    </location>
</feature>
<comment type="catalytic activity">
    <reaction evidence="11">
        <text>[(1-&gt;4)-beta-D-glucosyl]n+m + reduced acceptor + O2 = 4-dehydro-beta-D-glucosyl-[(1-&gt;4)-beta-D-glucosyl]n-1 + [(1-&gt;4)-beta-D-glucosyl]m + acceptor + H2O.</text>
        <dbReference type="EC" id="1.14.99.56"/>
    </reaction>
</comment>
<accession>A0A4R8RM99</accession>
<keyword evidence="7" id="KW-1015">Disulfide bond</keyword>
<dbReference type="CDD" id="cd21175">
    <property type="entry name" value="LPMO_AA9"/>
    <property type="match status" value="1"/>
</dbReference>
<keyword evidence="16" id="KW-1185">Reference proteome</keyword>
<feature type="compositionally biased region" description="Low complexity" evidence="13">
    <location>
        <begin position="279"/>
        <end position="307"/>
    </location>
</feature>
<evidence type="ECO:0000256" key="8">
    <source>
        <dbReference type="ARBA" id="ARBA00023277"/>
    </source>
</evidence>
<dbReference type="Proteomes" id="UP000295703">
    <property type="component" value="Unassembled WGS sequence"/>
</dbReference>
<comment type="similarity">
    <text evidence="10">Belongs to the polysaccharide monooxygenase AA9 family.</text>
</comment>
<dbReference type="STRING" id="5466.A0A4R8RM99"/>
<evidence type="ECO:0000256" key="4">
    <source>
        <dbReference type="ARBA" id="ARBA00022729"/>
    </source>
</evidence>
<evidence type="ECO:0000256" key="2">
    <source>
        <dbReference type="ARBA" id="ARBA00004613"/>
    </source>
</evidence>
<dbReference type="GO" id="GO:0005576">
    <property type="term" value="C:extracellular region"/>
    <property type="evidence" value="ECO:0007669"/>
    <property type="project" value="UniProtKB-SubCell"/>
</dbReference>
<dbReference type="Gene3D" id="2.70.50.70">
    <property type="match status" value="1"/>
</dbReference>
<evidence type="ECO:0000256" key="3">
    <source>
        <dbReference type="ARBA" id="ARBA00022525"/>
    </source>
</evidence>
<evidence type="ECO:0000313" key="15">
    <source>
        <dbReference type="EMBL" id="TDZ68188.1"/>
    </source>
</evidence>
<comment type="cofactor">
    <cofactor evidence="1">
        <name>Cu(2+)</name>
        <dbReference type="ChEBI" id="CHEBI:29036"/>
    </cofactor>
</comment>
<keyword evidence="4" id="KW-0732">Signal</keyword>
<organism evidence="15 16">
    <name type="scientific">Colletotrichum trifolii</name>
    <dbReference type="NCBI Taxonomy" id="5466"/>
    <lineage>
        <taxon>Eukaryota</taxon>
        <taxon>Fungi</taxon>
        <taxon>Dikarya</taxon>
        <taxon>Ascomycota</taxon>
        <taxon>Pezizomycotina</taxon>
        <taxon>Sordariomycetes</taxon>
        <taxon>Hypocreomycetidae</taxon>
        <taxon>Glomerellales</taxon>
        <taxon>Glomerellaceae</taxon>
        <taxon>Colletotrichum</taxon>
        <taxon>Colletotrichum orbiculare species complex</taxon>
    </lineage>
</organism>
<dbReference type="InterPro" id="IPR005103">
    <property type="entry name" value="AA9_LPMO"/>
</dbReference>
<proteinExistence type="inferred from homology"/>
<evidence type="ECO:0000256" key="9">
    <source>
        <dbReference type="ARBA" id="ARBA00023326"/>
    </source>
</evidence>
<sequence length="322" mass="33494">MRFATTAAAVAALTGSAYGHARVYKMNVDGATTEASPADKPVYIRQPATNDPVKDITSTDIICNKKGATAVEGSVKVAAGSDISFEWYHNTQGDDIIDGSHKGPLQTWITPYVEGIPTGAVWTKLNTESYSGGKWPVDRLRDNKGVSEPVTIPASIKPGKYIIRHEIIALHESDTAYSENPARGAQFYPSCIQVDIEGTGSDVPPGTWDFQKDYTYTDKGIVYNLYSDDATTYVAPGPEPWTGGAGSGSGNGNGSSPAPTTSAAPVATSAAAAVPTTLATQVSSAAPVASSAAAAAPSATPSKAPSAGCKKRRSRKARRSAH</sequence>
<keyword evidence="8" id="KW-0119">Carbohydrate metabolism</keyword>
<evidence type="ECO:0000256" key="5">
    <source>
        <dbReference type="ARBA" id="ARBA00023001"/>
    </source>
</evidence>
<comment type="subcellular location">
    <subcellularLocation>
        <location evidence="2">Secreted</location>
    </subcellularLocation>
</comment>
<reference evidence="15 16" key="1">
    <citation type="submission" date="2018-12" db="EMBL/GenBank/DDBJ databases">
        <title>Genome sequence and assembly of Colletotrichum trifolii.</title>
        <authorList>
            <person name="Gan P."/>
            <person name="Shirasu K."/>
        </authorList>
    </citation>
    <scope>NUCLEOTIDE SEQUENCE [LARGE SCALE GENOMIC DNA]</scope>
    <source>
        <strain evidence="15 16">543-2</strain>
    </source>
</reference>
<evidence type="ECO:0000256" key="6">
    <source>
        <dbReference type="ARBA" id="ARBA00023008"/>
    </source>
</evidence>
<feature type="compositionally biased region" description="Basic residues" evidence="13">
    <location>
        <begin position="309"/>
        <end position="322"/>
    </location>
</feature>
<keyword evidence="3" id="KW-0964">Secreted</keyword>
<dbReference type="GO" id="GO:0030245">
    <property type="term" value="P:cellulose catabolic process"/>
    <property type="evidence" value="ECO:0007669"/>
    <property type="project" value="UniProtKB-KW"/>
</dbReference>
<keyword evidence="5" id="KW-0136">Cellulose degradation</keyword>
<dbReference type="AlphaFoldDB" id="A0A4R8RM99"/>
<comment type="caution">
    <text evidence="15">The sequence shown here is derived from an EMBL/GenBank/DDBJ whole genome shotgun (WGS) entry which is preliminary data.</text>
</comment>
<evidence type="ECO:0000256" key="11">
    <source>
        <dbReference type="ARBA" id="ARBA00045077"/>
    </source>
</evidence>
<evidence type="ECO:0000256" key="10">
    <source>
        <dbReference type="ARBA" id="ARBA00044502"/>
    </source>
</evidence>
<keyword evidence="9" id="KW-0624">Polysaccharide degradation</keyword>
<gene>
    <name evidence="15" type="primary">eglD-7</name>
    <name evidence="15" type="ORF">CTRI78_v002197</name>
</gene>
<name>A0A4R8RM99_COLTR</name>
<evidence type="ECO:0000256" key="7">
    <source>
        <dbReference type="ARBA" id="ARBA00023157"/>
    </source>
</evidence>
<feature type="region of interest" description="Disordered" evidence="13">
    <location>
        <begin position="237"/>
        <end position="263"/>
    </location>
</feature>
<evidence type="ECO:0000259" key="14">
    <source>
        <dbReference type="Pfam" id="PF03443"/>
    </source>
</evidence>
<keyword evidence="6" id="KW-0186">Copper</keyword>
<dbReference type="EMBL" id="RYZW01000012">
    <property type="protein sequence ID" value="TDZ68188.1"/>
    <property type="molecule type" value="Genomic_DNA"/>
</dbReference>
<dbReference type="InterPro" id="IPR049892">
    <property type="entry name" value="AA9"/>
</dbReference>
<evidence type="ECO:0000313" key="16">
    <source>
        <dbReference type="Proteomes" id="UP000295703"/>
    </source>
</evidence>
<dbReference type="Pfam" id="PF03443">
    <property type="entry name" value="AA9"/>
    <property type="match status" value="1"/>
</dbReference>
<feature type="compositionally biased region" description="Gly residues" evidence="13">
    <location>
        <begin position="243"/>
        <end position="253"/>
    </location>
</feature>